<name>X1DSN1_9ZZZZ</name>
<dbReference type="PANTHER" id="PTHR43437:SF3">
    <property type="entry name" value="HYDROXYACYL-THIOESTER DEHYDRATASE TYPE 2, MITOCHONDRIAL"/>
    <property type="match status" value="1"/>
</dbReference>
<reference evidence="2" key="1">
    <citation type="journal article" date="2014" name="Front. Microbiol.">
        <title>High frequency of phylogenetically diverse reductive dehalogenase-homologous genes in deep subseafloor sedimentary metagenomes.</title>
        <authorList>
            <person name="Kawai M."/>
            <person name="Futagami T."/>
            <person name="Toyoda A."/>
            <person name="Takaki Y."/>
            <person name="Nishi S."/>
            <person name="Hori S."/>
            <person name="Arai W."/>
            <person name="Tsubouchi T."/>
            <person name="Morono Y."/>
            <person name="Uchiyama I."/>
            <person name="Ito T."/>
            <person name="Fujiyama A."/>
            <person name="Inagaki F."/>
            <person name="Takami H."/>
        </authorList>
    </citation>
    <scope>NUCLEOTIDE SEQUENCE</scope>
    <source>
        <strain evidence="2">Expedition CK06-06</strain>
    </source>
</reference>
<accession>X1DSN1</accession>
<dbReference type="EMBL" id="BART01026647">
    <property type="protein sequence ID" value="GAG99421.1"/>
    <property type="molecule type" value="Genomic_DNA"/>
</dbReference>
<organism evidence="2">
    <name type="scientific">marine sediment metagenome</name>
    <dbReference type="NCBI Taxonomy" id="412755"/>
    <lineage>
        <taxon>unclassified sequences</taxon>
        <taxon>metagenomes</taxon>
        <taxon>ecological metagenomes</taxon>
    </lineage>
</organism>
<evidence type="ECO:0000313" key="2">
    <source>
        <dbReference type="EMBL" id="GAG99421.1"/>
    </source>
</evidence>
<dbReference type="InterPro" id="IPR029069">
    <property type="entry name" value="HotDog_dom_sf"/>
</dbReference>
<comment type="caution">
    <text evidence="2">The sequence shown here is derived from an EMBL/GenBank/DDBJ whole genome shotgun (WGS) entry which is preliminary data.</text>
</comment>
<feature type="compositionally biased region" description="Basic and acidic residues" evidence="1">
    <location>
        <begin position="57"/>
        <end position="67"/>
    </location>
</feature>
<sequence length="67" mass="7071">AGLISAIFGEELPGPGSIYLGQTLRFLAPVYLGDTVTAKVEVTGMRSDKPIATNPNLDDRAATRVPK</sequence>
<dbReference type="PANTHER" id="PTHR43437">
    <property type="entry name" value="HYDROXYACYL-THIOESTER DEHYDRATASE TYPE 2, MITOCHONDRIAL-RELATED"/>
    <property type="match status" value="1"/>
</dbReference>
<proteinExistence type="predicted"/>
<dbReference type="GO" id="GO:0019171">
    <property type="term" value="F:(3R)-hydroxyacyl-[acyl-carrier-protein] dehydratase activity"/>
    <property type="evidence" value="ECO:0007669"/>
    <property type="project" value="TreeGrafter"/>
</dbReference>
<feature type="non-terminal residue" evidence="2">
    <location>
        <position position="1"/>
    </location>
</feature>
<feature type="region of interest" description="Disordered" evidence="1">
    <location>
        <begin position="48"/>
        <end position="67"/>
    </location>
</feature>
<dbReference type="Gene3D" id="3.10.129.10">
    <property type="entry name" value="Hotdog Thioesterase"/>
    <property type="match status" value="1"/>
</dbReference>
<dbReference type="SUPFAM" id="SSF54637">
    <property type="entry name" value="Thioesterase/thiol ester dehydrase-isomerase"/>
    <property type="match status" value="1"/>
</dbReference>
<protein>
    <submittedName>
        <fullName evidence="2">Uncharacterized protein</fullName>
    </submittedName>
</protein>
<gene>
    <name evidence="2" type="ORF">S01H4_47463</name>
</gene>
<dbReference type="GO" id="GO:0006633">
    <property type="term" value="P:fatty acid biosynthetic process"/>
    <property type="evidence" value="ECO:0007669"/>
    <property type="project" value="TreeGrafter"/>
</dbReference>
<dbReference type="AlphaFoldDB" id="X1DSN1"/>
<evidence type="ECO:0000256" key="1">
    <source>
        <dbReference type="SAM" id="MobiDB-lite"/>
    </source>
</evidence>
<dbReference type="InterPro" id="IPR050965">
    <property type="entry name" value="UPF0336/Enoyl-CoA_hydratase"/>
</dbReference>